<dbReference type="EMBL" id="JBEPSM010000001">
    <property type="protein sequence ID" value="MET4634507.1"/>
    <property type="molecule type" value="Genomic_DNA"/>
</dbReference>
<evidence type="ECO:0000313" key="9">
    <source>
        <dbReference type="Proteomes" id="UP001549321"/>
    </source>
</evidence>
<accession>A0ABV2QZR0</accession>
<keyword evidence="1 6" id="KW-0436">Ligase</keyword>
<dbReference type="EC" id="6.3.4.19" evidence="6"/>
<proteinExistence type="inferred from homology"/>
<sequence length="455" mass="48136">MPLSSGSSKNRPVPAADSSLLNDGARLDELFAPFAETGCLALAVSGGADSLALLLLAQRWRAAGPTGPDLLVLTVDHGLRPESAAEARFVGEVAKRHGLRFHSLLWTDPAPLRGIEAAARAARYALLLDAARQAGATHLATAHHRDDQAETFLMRLARGSGVYGLAAMVRDVERDGIRLVRPLLDVPHEDLVDVVRAAGLQAVDDPHNADPAFDRVRFRRLMPMLAAEGLDAETLAATAKRLGRAAAALDSYVGRLFERGAITDATGGVRLDAAAWNGEPEEVRLRALARILRAAGGAAYVPRLESLETLEMAMRQALQGEPSGKLARTLAGVLIDLRQGAFRFQREPGREGLAEITVESGFSGIWDGRFAVRMTSGAAGAFTIGALGAEGRRQFAVCVPKGMPRAIEALPALRRNGEIVAVPALGIASDAGLGVGFEASSLVGERMLEPVRSAE</sequence>
<dbReference type="InterPro" id="IPR014729">
    <property type="entry name" value="Rossmann-like_a/b/a_fold"/>
</dbReference>
<dbReference type="Gene3D" id="3.40.50.620">
    <property type="entry name" value="HUPs"/>
    <property type="match status" value="1"/>
</dbReference>
<organism evidence="8 9">
    <name type="scientific">Kaistia defluvii</name>
    <dbReference type="NCBI Taxonomy" id="410841"/>
    <lineage>
        <taxon>Bacteria</taxon>
        <taxon>Pseudomonadati</taxon>
        <taxon>Pseudomonadota</taxon>
        <taxon>Alphaproteobacteria</taxon>
        <taxon>Hyphomicrobiales</taxon>
        <taxon>Kaistiaceae</taxon>
        <taxon>Kaistia</taxon>
    </lineage>
</organism>
<comment type="function">
    <text evidence="6">Ligates lysine onto the cytidine present at position 34 of the AUA codon-specific tRNA(Ile) that contains the anticodon CAU, in an ATP-dependent manner. Cytidine is converted to lysidine, thus changing the amino acid specificity of the tRNA from methionine to isoleucine.</text>
</comment>
<keyword evidence="2 6" id="KW-0819">tRNA processing</keyword>
<evidence type="ECO:0000313" key="8">
    <source>
        <dbReference type="EMBL" id="MET4634507.1"/>
    </source>
</evidence>
<reference evidence="8 9" key="1">
    <citation type="submission" date="2024-06" db="EMBL/GenBank/DDBJ databases">
        <title>Sorghum-associated microbial communities from plants grown in Nebraska, USA.</title>
        <authorList>
            <person name="Schachtman D."/>
        </authorList>
    </citation>
    <scope>NUCLEOTIDE SEQUENCE [LARGE SCALE GENOMIC DNA]</scope>
    <source>
        <strain evidence="8 9">3207</strain>
    </source>
</reference>
<dbReference type="InterPro" id="IPR012795">
    <property type="entry name" value="tRNA_Ile_lys_synt_N"/>
</dbReference>
<evidence type="ECO:0000256" key="5">
    <source>
        <dbReference type="ARBA" id="ARBA00048539"/>
    </source>
</evidence>
<feature type="domain" description="tRNA(Ile)-lysidine/2-thiocytidine synthase N-terminal" evidence="7">
    <location>
        <begin position="40"/>
        <end position="220"/>
    </location>
</feature>
<evidence type="ECO:0000256" key="2">
    <source>
        <dbReference type="ARBA" id="ARBA00022694"/>
    </source>
</evidence>
<feature type="binding site" evidence="6">
    <location>
        <begin position="45"/>
        <end position="50"/>
    </location>
    <ligand>
        <name>ATP</name>
        <dbReference type="ChEBI" id="CHEBI:30616"/>
    </ligand>
</feature>
<protein>
    <recommendedName>
        <fullName evidence="6">tRNA(Ile)-lysidine synthase</fullName>
        <ecNumber evidence="6">6.3.4.19</ecNumber>
    </recommendedName>
    <alternativeName>
        <fullName evidence="6">tRNA(Ile)-2-lysyl-cytidine synthase</fullName>
    </alternativeName>
    <alternativeName>
        <fullName evidence="6">tRNA(Ile)-lysidine synthetase</fullName>
    </alternativeName>
</protein>
<dbReference type="CDD" id="cd01992">
    <property type="entry name" value="TilS_N"/>
    <property type="match status" value="1"/>
</dbReference>
<comment type="domain">
    <text evidence="6">The N-terminal region contains the highly conserved SGGXDS motif, predicted to be a P-loop motif involved in ATP binding.</text>
</comment>
<dbReference type="GO" id="GO:0032267">
    <property type="term" value="F:tRNA(Ile)-lysidine synthase activity"/>
    <property type="evidence" value="ECO:0007669"/>
    <property type="project" value="UniProtKB-EC"/>
</dbReference>
<keyword evidence="9" id="KW-1185">Reference proteome</keyword>
<comment type="similarity">
    <text evidence="6">Belongs to the tRNA(Ile)-lysidine synthase family.</text>
</comment>
<dbReference type="Proteomes" id="UP001549321">
    <property type="component" value="Unassembled WGS sequence"/>
</dbReference>
<dbReference type="InterPro" id="IPR011063">
    <property type="entry name" value="TilS/TtcA_N"/>
</dbReference>
<evidence type="ECO:0000259" key="7">
    <source>
        <dbReference type="Pfam" id="PF01171"/>
    </source>
</evidence>
<dbReference type="SUPFAM" id="SSF52402">
    <property type="entry name" value="Adenine nucleotide alpha hydrolases-like"/>
    <property type="match status" value="1"/>
</dbReference>
<comment type="caution">
    <text evidence="8">The sequence shown here is derived from an EMBL/GenBank/DDBJ whole genome shotgun (WGS) entry which is preliminary data.</text>
</comment>
<evidence type="ECO:0000256" key="3">
    <source>
        <dbReference type="ARBA" id="ARBA00022741"/>
    </source>
</evidence>
<name>A0ABV2QZR0_9HYPH</name>
<evidence type="ECO:0000256" key="6">
    <source>
        <dbReference type="HAMAP-Rule" id="MF_01161"/>
    </source>
</evidence>
<gene>
    <name evidence="6" type="primary">tilS</name>
    <name evidence="8" type="ORF">ABIE08_002420</name>
</gene>
<dbReference type="NCBIfam" id="TIGR02432">
    <property type="entry name" value="lysidine_TilS_N"/>
    <property type="match status" value="1"/>
</dbReference>
<dbReference type="PANTHER" id="PTHR43033">
    <property type="entry name" value="TRNA(ILE)-LYSIDINE SYNTHASE-RELATED"/>
    <property type="match status" value="1"/>
</dbReference>
<keyword evidence="3 6" id="KW-0547">Nucleotide-binding</keyword>
<comment type="subcellular location">
    <subcellularLocation>
        <location evidence="6">Cytoplasm</location>
    </subcellularLocation>
</comment>
<dbReference type="Pfam" id="PF01171">
    <property type="entry name" value="ATP_bind_3"/>
    <property type="match status" value="1"/>
</dbReference>
<keyword evidence="6" id="KW-0963">Cytoplasm</keyword>
<comment type="catalytic activity">
    <reaction evidence="5 6">
        <text>cytidine(34) in tRNA(Ile2) + L-lysine + ATP = lysidine(34) in tRNA(Ile2) + AMP + diphosphate + H(+)</text>
        <dbReference type="Rhea" id="RHEA:43744"/>
        <dbReference type="Rhea" id="RHEA-COMP:10625"/>
        <dbReference type="Rhea" id="RHEA-COMP:10670"/>
        <dbReference type="ChEBI" id="CHEBI:15378"/>
        <dbReference type="ChEBI" id="CHEBI:30616"/>
        <dbReference type="ChEBI" id="CHEBI:32551"/>
        <dbReference type="ChEBI" id="CHEBI:33019"/>
        <dbReference type="ChEBI" id="CHEBI:82748"/>
        <dbReference type="ChEBI" id="CHEBI:83665"/>
        <dbReference type="ChEBI" id="CHEBI:456215"/>
        <dbReference type="EC" id="6.3.4.19"/>
    </reaction>
</comment>
<keyword evidence="4 6" id="KW-0067">ATP-binding</keyword>
<dbReference type="HAMAP" id="MF_01161">
    <property type="entry name" value="tRNA_Ile_lys_synt"/>
    <property type="match status" value="1"/>
</dbReference>
<evidence type="ECO:0000256" key="1">
    <source>
        <dbReference type="ARBA" id="ARBA00022598"/>
    </source>
</evidence>
<dbReference type="PANTHER" id="PTHR43033:SF1">
    <property type="entry name" value="TRNA(ILE)-LYSIDINE SYNTHASE-RELATED"/>
    <property type="match status" value="1"/>
</dbReference>
<evidence type="ECO:0000256" key="4">
    <source>
        <dbReference type="ARBA" id="ARBA00022840"/>
    </source>
</evidence>
<dbReference type="InterPro" id="IPR012094">
    <property type="entry name" value="tRNA_Ile_lys_synt"/>
</dbReference>